<dbReference type="STRING" id="101127.A0A1X2GV73"/>
<keyword evidence="3" id="KW-1185">Reference proteome</keyword>
<dbReference type="Pfam" id="PF11709">
    <property type="entry name" value="Mit_ribos_Mrp51"/>
    <property type="match status" value="1"/>
</dbReference>
<gene>
    <name evidence="2" type="ORF">DM01DRAFT_253041</name>
</gene>
<accession>A0A1X2GV73</accession>
<protein>
    <submittedName>
        <fullName evidence="2">Uncharacterized protein</fullName>
    </submittedName>
</protein>
<comment type="caution">
    <text evidence="2">The sequence shown here is derived from an EMBL/GenBank/DDBJ whole genome shotgun (WGS) entry which is preliminary data.</text>
</comment>
<reference evidence="2 3" key="1">
    <citation type="submission" date="2016-07" db="EMBL/GenBank/DDBJ databases">
        <title>Pervasive Adenine N6-methylation of Active Genes in Fungi.</title>
        <authorList>
            <consortium name="DOE Joint Genome Institute"/>
            <person name="Mondo S.J."/>
            <person name="Dannebaum R.O."/>
            <person name="Kuo R.C."/>
            <person name="Labutti K."/>
            <person name="Haridas S."/>
            <person name="Kuo A."/>
            <person name="Salamov A."/>
            <person name="Ahrendt S.R."/>
            <person name="Lipzen A."/>
            <person name="Sullivan W."/>
            <person name="Andreopoulos W.B."/>
            <person name="Clum A."/>
            <person name="Lindquist E."/>
            <person name="Daum C."/>
            <person name="Ramamoorthy G.K."/>
            <person name="Gryganskyi A."/>
            <person name="Culley D."/>
            <person name="Magnuson J.K."/>
            <person name="James T.Y."/>
            <person name="O'Malley M.A."/>
            <person name="Stajich J.E."/>
            <person name="Spatafora J.W."/>
            <person name="Visel A."/>
            <person name="Grigoriev I.V."/>
        </authorList>
    </citation>
    <scope>NUCLEOTIDE SEQUENCE [LARGE SCALE GENOMIC DNA]</scope>
    <source>
        <strain evidence="2 3">NRRL 3301</strain>
    </source>
</reference>
<evidence type="ECO:0000313" key="3">
    <source>
        <dbReference type="Proteomes" id="UP000242146"/>
    </source>
</evidence>
<dbReference type="EMBL" id="MCGT01000002">
    <property type="protein sequence ID" value="ORX61933.1"/>
    <property type="molecule type" value="Genomic_DNA"/>
</dbReference>
<organism evidence="2 3">
    <name type="scientific">Hesseltinella vesiculosa</name>
    <dbReference type="NCBI Taxonomy" id="101127"/>
    <lineage>
        <taxon>Eukaryota</taxon>
        <taxon>Fungi</taxon>
        <taxon>Fungi incertae sedis</taxon>
        <taxon>Mucoromycota</taxon>
        <taxon>Mucoromycotina</taxon>
        <taxon>Mucoromycetes</taxon>
        <taxon>Mucorales</taxon>
        <taxon>Cunninghamellaceae</taxon>
        <taxon>Hesseltinella</taxon>
    </lineage>
</organism>
<sequence length="384" mass="42768">MDKSFASLLRHSKLATYDRRLNQIYTTPKHFKQQGDWGVKRNLPAVIRTPYLSIANLDTIEHQTPWTSGDHQVSFVRRWTTNFPNALPRSLPPQDIPSASLRINLASMSPRQFRRYVKHTITPDTIASIKQALNTDALTPEQVYDYLNVTFDPETPVALVGPVYSQPSKELLEQEVVVHGRILNPQQGGYAVGIGGVVALLPRRFAVGLKKPGDRMMVRKFYVRKAYLDDDGKPQVIVSLLPRSFASTAAGATTSSLASPTSALPKLTDAHPASTTHRHPATPSPSTSRWTDLTLEDLFQASLPNDMDELQHFLLDQDHRRNAKQHLRPTTLPHTSPTPVTAADASDSPIIKKKSQEELMENHSVLMNRIISLLKSGSIKKKGT</sequence>
<evidence type="ECO:0000313" key="2">
    <source>
        <dbReference type="EMBL" id="ORX61933.1"/>
    </source>
</evidence>
<proteinExistence type="predicted"/>
<dbReference type="AlphaFoldDB" id="A0A1X2GV73"/>
<dbReference type="OrthoDB" id="2735536at2759"/>
<feature type="region of interest" description="Disordered" evidence="1">
    <location>
        <begin position="327"/>
        <end position="349"/>
    </location>
</feature>
<name>A0A1X2GV73_9FUNG</name>
<feature type="compositionally biased region" description="Low complexity" evidence="1">
    <location>
        <begin position="254"/>
        <end position="263"/>
    </location>
</feature>
<dbReference type="PANTHER" id="PTHR28058:SF1">
    <property type="entry name" value="SMALL RIBOSOMAL SUBUNIT PROTEIN BS1M"/>
    <property type="match status" value="1"/>
</dbReference>
<feature type="region of interest" description="Disordered" evidence="1">
    <location>
        <begin position="254"/>
        <end position="289"/>
    </location>
</feature>
<dbReference type="InterPro" id="IPR016712">
    <property type="entry name" value="Rbsml_bS1m-like"/>
</dbReference>
<evidence type="ECO:0000256" key="1">
    <source>
        <dbReference type="SAM" id="MobiDB-lite"/>
    </source>
</evidence>
<dbReference type="PANTHER" id="PTHR28058">
    <property type="entry name" value="37S RIBOSOMAL PROTEIN MRP51, MITOCHONDRIAL"/>
    <property type="match status" value="1"/>
</dbReference>
<dbReference type="Proteomes" id="UP000242146">
    <property type="component" value="Unassembled WGS sequence"/>
</dbReference>